<protein>
    <submittedName>
        <fullName evidence="3">UPF0261 family protein</fullName>
    </submittedName>
</protein>
<dbReference type="Gene3D" id="3.40.50.12030">
    <property type="entry name" value="Uncharacterised protein family UPF0261, NC domain"/>
    <property type="match status" value="1"/>
</dbReference>
<dbReference type="InterPro" id="IPR056778">
    <property type="entry name" value="UPF0261_C"/>
</dbReference>
<dbReference type="RefSeq" id="WP_169453107.1">
    <property type="nucleotide sequence ID" value="NZ_CP051774.1"/>
</dbReference>
<dbReference type="AlphaFoldDB" id="A0A858RCX7"/>
<dbReference type="Pfam" id="PF23189">
    <property type="entry name" value="UPF0261_C"/>
    <property type="match status" value="1"/>
</dbReference>
<dbReference type="PANTHER" id="PTHR31862">
    <property type="entry name" value="UPF0261 DOMAIN PROTEIN (AFU_ORTHOLOGUE AFUA_1G10120)"/>
    <property type="match status" value="1"/>
</dbReference>
<feature type="domain" description="UPF0261" evidence="2">
    <location>
        <begin position="183"/>
        <end position="397"/>
    </location>
</feature>
<evidence type="ECO:0000259" key="1">
    <source>
        <dbReference type="Pfam" id="PF06792"/>
    </source>
</evidence>
<dbReference type="PANTHER" id="PTHR31862:SF1">
    <property type="entry name" value="UPF0261 DOMAIN PROTEIN (AFU_ORTHOLOGUE AFUA_1G10120)"/>
    <property type="match status" value="1"/>
</dbReference>
<dbReference type="InterPro" id="IPR008322">
    <property type="entry name" value="UPF0261"/>
</dbReference>
<dbReference type="InterPro" id="IPR051353">
    <property type="entry name" value="Tobamovirus_resist_UPF0261"/>
</dbReference>
<dbReference type="PIRSF" id="PIRSF033271">
    <property type="entry name" value="UCP033271"/>
    <property type="match status" value="1"/>
</dbReference>
<dbReference type="InterPro" id="IPR044122">
    <property type="entry name" value="UPF0261_N"/>
</dbReference>
<dbReference type="EMBL" id="CP051774">
    <property type="protein sequence ID" value="QJE94886.1"/>
    <property type="molecule type" value="Genomic_DNA"/>
</dbReference>
<evidence type="ECO:0000313" key="3">
    <source>
        <dbReference type="EMBL" id="QJE94886.1"/>
    </source>
</evidence>
<dbReference type="Pfam" id="PF06792">
    <property type="entry name" value="UPF0261"/>
    <property type="match status" value="1"/>
</dbReference>
<gene>
    <name evidence="3" type="ORF">HHL09_03525</name>
</gene>
<dbReference type="Proteomes" id="UP000501812">
    <property type="component" value="Chromosome"/>
</dbReference>
<dbReference type="KEGG" id="luo:HHL09_03525"/>
<feature type="domain" description="UPF0261" evidence="1">
    <location>
        <begin position="3"/>
        <end position="176"/>
    </location>
</feature>
<proteinExistence type="predicted"/>
<dbReference type="CDD" id="cd15488">
    <property type="entry name" value="Tm-1-like"/>
    <property type="match status" value="1"/>
</dbReference>
<sequence>MSTIAVLGTLDSKGEEHAFVADLIRQRGHRPLLIDVGSGAPPTVAPDITREEVAAAAGLDLAPLIAKKDRGECVVAMSKAAPVLLAKLAAEGKIDGVISLGGGGGTAIGTGAMRALPLGFPKLMVSTLASGNTGPYLGTKDIVMMPSIADVAGLNRLSRVIFSRAAGAICGMVEANVETAAAKPLVVASMFGNTTACVTEAKRILEDAGYEVLVFAATGAGGRSMEALIESGMVTGVLDLTTTEWADELVGGVLTAGPERMDAAAKARVPVVVAPGCLDMVNFGEKASVPEKFANRNFYIHNPQVTLMRTTSGECAQLGKIIADKVNSYDSPAVVMIPRKAISVISAAGQPFHDAAADESLFTAIRENSRKPVEEFDLEINDPAFAKACAERLLALMGGSRVDRE</sequence>
<keyword evidence="4" id="KW-1185">Reference proteome</keyword>
<dbReference type="NCBIfam" id="NF002674">
    <property type="entry name" value="PRK02399.1-2"/>
    <property type="match status" value="1"/>
</dbReference>
<dbReference type="Gene3D" id="3.40.50.12020">
    <property type="entry name" value="Uncharacterised protein family UPF0261, NN domain"/>
    <property type="match status" value="1"/>
</dbReference>
<accession>A0A858RCX7</accession>
<evidence type="ECO:0000259" key="2">
    <source>
        <dbReference type="Pfam" id="PF23189"/>
    </source>
</evidence>
<name>A0A858RCX7_9BACT</name>
<evidence type="ECO:0000313" key="4">
    <source>
        <dbReference type="Proteomes" id="UP000501812"/>
    </source>
</evidence>
<reference evidence="3 4" key="1">
    <citation type="submission" date="2020-04" db="EMBL/GenBank/DDBJ databases">
        <title>Luteolibacter sp. G-1-1-1 isolated from soil.</title>
        <authorList>
            <person name="Dahal R.H."/>
        </authorList>
    </citation>
    <scope>NUCLEOTIDE SEQUENCE [LARGE SCALE GENOMIC DNA]</scope>
    <source>
        <strain evidence="3 4">G-1-1-1</strain>
    </source>
</reference>
<organism evidence="3 4">
    <name type="scientific">Luteolibacter luteus</name>
    <dbReference type="NCBI Taxonomy" id="2728835"/>
    <lineage>
        <taxon>Bacteria</taxon>
        <taxon>Pseudomonadati</taxon>
        <taxon>Verrucomicrobiota</taxon>
        <taxon>Verrucomicrobiia</taxon>
        <taxon>Verrucomicrobiales</taxon>
        <taxon>Verrucomicrobiaceae</taxon>
        <taxon>Luteolibacter</taxon>
    </lineage>
</organism>